<dbReference type="AlphaFoldDB" id="A0A0V0QDR0"/>
<proteinExistence type="inferred from homology"/>
<dbReference type="InterPro" id="IPR001199">
    <property type="entry name" value="Cyt_B5-like_heme/steroid-bd"/>
</dbReference>
<name>A0A0V0QDR0_PSEPJ</name>
<dbReference type="GO" id="GO:0046872">
    <property type="term" value="F:metal ion binding"/>
    <property type="evidence" value="ECO:0007669"/>
    <property type="project" value="UniProtKB-KW"/>
</dbReference>
<gene>
    <name evidence="6" type="ORF">PPERSA_10793</name>
</gene>
<dbReference type="PANTHER" id="PTHR19359">
    <property type="entry name" value="CYTOCHROME B5"/>
    <property type="match status" value="1"/>
</dbReference>
<dbReference type="InterPro" id="IPR036400">
    <property type="entry name" value="Cyt_B5-like_heme/steroid_sf"/>
</dbReference>
<dbReference type="EMBL" id="LDAU01000194">
    <property type="protein sequence ID" value="KRX00294.1"/>
    <property type="molecule type" value="Genomic_DNA"/>
</dbReference>
<sequence>MQKQQQQILREEGIEQKSSYNKKQLEMQENIISYQELAKHNNMESIWVAIAGKVYDLTKFYHPGGKKVLIKCSGKDSTEEFLRQHSNPLYMEHFQDFKIGVLPDFEEKQRLYIKNQQEVQQEQQQN</sequence>
<comment type="caution">
    <text evidence="6">The sequence shown here is derived from an EMBL/GenBank/DDBJ whole genome shotgun (WGS) entry which is preliminary data.</text>
</comment>
<evidence type="ECO:0000256" key="4">
    <source>
        <dbReference type="ARBA" id="ARBA00038168"/>
    </source>
</evidence>
<keyword evidence="3" id="KW-0408">Iron</keyword>
<keyword evidence="7" id="KW-1185">Reference proteome</keyword>
<evidence type="ECO:0000256" key="1">
    <source>
        <dbReference type="ARBA" id="ARBA00022617"/>
    </source>
</evidence>
<dbReference type="InterPro" id="IPR050668">
    <property type="entry name" value="Cytochrome_b5"/>
</dbReference>
<dbReference type="Pfam" id="PF00173">
    <property type="entry name" value="Cyt-b5"/>
    <property type="match status" value="1"/>
</dbReference>
<dbReference type="GO" id="GO:0020037">
    <property type="term" value="F:heme binding"/>
    <property type="evidence" value="ECO:0007669"/>
    <property type="project" value="TreeGrafter"/>
</dbReference>
<evidence type="ECO:0000259" key="5">
    <source>
        <dbReference type="PROSITE" id="PS50255"/>
    </source>
</evidence>
<protein>
    <submittedName>
        <fullName evidence="6">Cytochrome b5-like heme/steroid binding domain</fullName>
    </submittedName>
</protein>
<organism evidence="6 7">
    <name type="scientific">Pseudocohnilembus persalinus</name>
    <name type="common">Ciliate</name>
    <dbReference type="NCBI Taxonomy" id="266149"/>
    <lineage>
        <taxon>Eukaryota</taxon>
        <taxon>Sar</taxon>
        <taxon>Alveolata</taxon>
        <taxon>Ciliophora</taxon>
        <taxon>Intramacronucleata</taxon>
        <taxon>Oligohymenophorea</taxon>
        <taxon>Scuticociliatia</taxon>
        <taxon>Philasterida</taxon>
        <taxon>Pseudocohnilembidae</taxon>
        <taxon>Pseudocohnilembus</taxon>
    </lineage>
</organism>
<keyword evidence="1" id="KW-0349">Heme</keyword>
<reference evidence="6 7" key="1">
    <citation type="journal article" date="2015" name="Sci. Rep.">
        <title>Genome of the facultative scuticociliatosis pathogen Pseudocohnilembus persalinus provides insight into its virulence through horizontal gene transfer.</title>
        <authorList>
            <person name="Xiong J."/>
            <person name="Wang G."/>
            <person name="Cheng J."/>
            <person name="Tian M."/>
            <person name="Pan X."/>
            <person name="Warren A."/>
            <person name="Jiang C."/>
            <person name="Yuan D."/>
            <person name="Miao W."/>
        </authorList>
    </citation>
    <scope>NUCLEOTIDE SEQUENCE [LARGE SCALE GENOMIC DNA]</scope>
    <source>
        <strain evidence="6">36N120E</strain>
    </source>
</reference>
<dbReference type="SUPFAM" id="SSF55856">
    <property type="entry name" value="Cytochrome b5-like heme/steroid binding domain"/>
    <property type="match status" value="1"/>
</dbReference>
<dbReference type="OrthoDB" id="260519at2759"/>
<feature type="domain" description="Cytochrome b5 heme-binding" evidence="5">
    <location>
        <begin position="29"/>
        <end position="103"/>
    </location>
</feature>
<evidence type="ECO:0000256" key="3">
    <source>
        <dbReference type="ARBA" id="ARBA00023004"/>
    </source>
</evidence>
<dbReference type="Proteomes" id="UP000054937">
    <property type="component" value="Unassembled WGS sequence"/>
</dbReference>
<keyword evidence="2" id="KW-0479">Metal-binding</keyword>
<comment type="similarity">
    <text evidence="4">Belongs to the cytochrome b5 family.</text>
</comment>
<dbReference type="SMART" id="SM01117">
    <property type="entry name" value="Cyt-b5"/>
    <property type="match status" value="1"/>
</dbReference>
<dbReference type="GO" id="GO:0016020">
    <property type="term" value="C:membrane"/>
    <property type="evidence" value="ECO:0007669"/>
    <property type="project" value="TreeGrafter"/>
</dbReference>
<evidence type="ECO:0000313" key="7">
    <source>
        <dbReference type="Proteomes" id="UP000054937"/>
    </source>
</evidence>
<accession>A0A0V0QDR0</accession>
<dbReference type="PROSITE" id="PS50255">
    <property type="entry name" value="CYTOCHROME_B5_2"/>
    <property type="match status" value="1"/>
</dbReference>
<dbReference type="Gene3D" id="3.10.120.10">
    <property type="entry name" value="Cytochrome b5-like heme/steroid binding domain"/>
    <property type="match status" value="1"/>
</dbReference>
<evidence type="ECO:0000256" key="2">
    <source>
        <dbReference type="ARBA" id="ARBA00022723"/>
    </source>
</evidence>
<evidence type="ECO:0000313" key="6">
    <source>
        <dbReference type="EMBL" id="KRX00294.1"/>
    </source>
</evidence>
<dbReference type="InParanoid" id="A0A0V0QDR0"/>